<feature type="transmembrane region" description="Helical" evidence="1">
    <location>
        <begin position="6"/>
        <end position="33"/>
    </location>
</feature>
<organism evidence="2 3">
    <name type="scientific">Tessaracoccus flavescens</name>
    <dbReference type="NCBI Taxonomy" id="399497"/>
    <lineage>
        <taxon>Bacteria</taxon>
        <taxon>Bacillati</taxon>
        <taxon>Actinomycetota</taxon>
        <taxon>Actinomycetes</taxon>
        <taxon>Propionibacteriales</taxon>
        <taxon>Propionibacteriaceae</taxon>
        <taxon>Tessaracoccus</taxon>
    </lineage>
</organism>
<name>A0A1Q2CWV6_9ACTN</name>
<keyword evidence="1" id="KW-1133">Transmembrane helix</keyword>
<sequence length="102" mass="10645">MPVLFLVAVVVFSALGWIDDLAVPLALPLMICLDVSRRRSGLLRGALPVLVLGFSWLTLWSLVSPTDVQATAVAGTVLAYAAGGAGLIFLVRAIGGERPAET</sequence>
<dbReference type="STRING" id="399497.BW733_06575"/>
<evidence type="ECO:0000256" key="1">
    <source>
        <dbReference type="SAM" id="Phobius"/>
    </source>
</evidence>
<keyword evidence="1" id="KW-0812">Transmembrane</keyword>
<proteinExistence type="predicted"/>
<evidence type="ECO:0000313" key="2">
    <source>
        <dbReference type="EMBL" id="AQP50547.1"/>
    </source>
</evidence>
<accession>A0A1Q2CWV6</accession>
<protein>
    <submittedName>
        <fullName evidence="2">Uncharacterized protein</fullName>
    </submittedName>
</protein>
<reference evidence="2 3" key="1">
    <citation type="journal article" date="2008" name="Int. J. Syst. Evol. Microbiol.">
        <title>Tessaracoccus flavescens sp. nov., isolated from marine sediment.</title>
        <authorList>
            <person name="Lee D.W."/>
            <person name="Lee S.D."/>
        </authorList>
    </citation>
    <scope>NUCLEOTIDE SEQUENCE [LARGE SCALE GENOMIC DNA]</scope>
    <source>
        <strain evidence="2 3">SST-39T</strain>
    </source>
</reference>
<evidence type="ECO:0000313" key="3">
    <source>
        <dbReference type="Proteomes" id="UP000188235"/>
    </source>
</evidence>
<dbReference type="Proteomes" id="UP000188235">
    <property type="component" value="Chromosome"/>
</dbReference>
<dbReference type="AlphaFoldDB" id="A0A1Q2CWV6"/>
<keyword evidence="3" id="KW-1185">Reference proteome</keyword>
<dbReference type="EMBL" id="CP019607">
    <property type="protein sequence ID" value="AQP50547.1"/>
    <property type="molecule type" value="Genomic_DNA"/>
</dbReference>
<feature type="transmembrane region" description="Helical" evidence="1">
    <location>
        <begin position="45"/>
        <end position="63"/>
    </location>
</feature>
<gene>
    <name evidence="2" type="ORF">BW733_06575</name>
</gene>
<feature type="transmembrane region" description="Helical" evidence="1">
    <location>
        <begin position="69"/>
        <end position="91"/>
    </location>
</feature>
<keyword evidence="1" id="KW-0472">Membrane</keyword>
<dbReference type="KEGG" id="tfa:BW733_06575"/>